<dbReference type="Proteomes" id="UP000023435">
    <property type="component" value="Unassembled WGS sequence"/>
</dbReference>
<organism evidence="2 3">
    <name type="scientific">Lysobacter capsici AZ78</name>
    <dbReference type="NCBI Taxonomy" id="1444315"/>
    <lineage>
        <taxon>Bacteria</taxon>
        <taxon>Pseudomonadati</taxon>
        <taxon>Pseudomonadota</taxon>
        <taxon>Gammaproteobacteria</taxon>
        <taxon>Lysobacterales</taxon>
        <taxon>Lysobacteraceae</taxon>
        <taxon>Lysobacter</taxon>
    </lineage>
</organism>
<feature type="chain" id="PRO_5007131906" description="TonB C-terminal domain-containing protein" evidence="1">
    <location>
        <begin position="22"/>
        <end position="133"/>
    </location>
</feature>
<keyword evidence="3" id="KW-1185">Reference proteome</keyword>
<dbReference type="Gene3D" id="3.30.1150.10">
    <property type="match status" value="1"/>
</dbReference>
<evidence type="ECO:0008006" key="4">
    <source>
        <dbReference type="Google" id="ProtNLM"/>
    </source>
</evidence>
<accession>A0A108UCS8</accession>
<evidence type="ECO:0000256" key="1">
    <source>
        <dbReference type="SAM" id="SignalP"/>
    </source>
</evidence>
<keyword evidence="1" id="KW-0732">Signal</keyword>
<dbReference type="EMBL" id="JAJA02000001">
    <property type="protein sequence ID" value="KWS06796.1"/>
    <property type="molecule type" value="Genomic_DNA"/>
</dbReference>
<gene>
    <name evidence="2" type="ORF">AZ78_4354</name>
</gene>
<reference evidence="2 3" key="1">
    <citation type="journal article" date="2014" name="Genome Announc.">
        <title>Draft Genome Sequence of Lysobacter capsici AZ78, a Bacterium Antagonistic to Plant-Pathogenic Oomycetes.</title>
        <authorList>
            <person name="Puopolo G."/>
            <person name="Sonego P."/>
            <person name="Engelen K."/>
            <person name="Pertot I."/>
        </authorList>
    </citation>
    <scope>NUCLEOTIDE SEQUENCE [LARGE SCALE GENOMIC DNA]</scope>
    <source>
        <strain evidence="2 3">AZ78</strain>
    </source>
</reference>
<comment type="caution">
    <text evidence="2">The sequence shown here is derived from an EMBL/GenBank/DDBJ whole genome shotgun (WGS) entry which is preliminary data.</text>
</comment>
<dbReference type="AlphaFoldDB" id="A0A108UCS8"/>
<dbReference type="SUPFAM" id="SSF74653">
    <property type="entry name" value="TolA/TonB C-terminal domain"/>
    <property type="match status" value="1"/>
</dbReference>
<dbReference type="RefSeq" id="WP_153019199.1">
    <property type="nucleotide sequence ID" value="NZ_JAJA02000001.1"/>
</dbReference>
<protein>
    <recommendedName>
        <fullName evidence="4">TonB C-terminal domain-containing protein</fullName>
    </recommendedName>
</protein>
<feature type="signal peptide" evidence="1">
    <location>
        <begin position="1"/>
        <end position="21"/>
    </location>
</feature>
<proteinExistence type="predicted"/>
<sequence length="133" mass="14288">MSKLVRSSIIAALLIGAAAIAAPKNELPRCAQPLDPIGTIPPKLPARLHNEYEGTAVVAFELDRSGQVHAPVIVSQQWRPIGHRGRAPIGYREAILAAVSKWRFAPQATACKGRTVISLQVNSKVWPQAAPSK</sequence>
<evidence type="ECO:0000313" key="3">
    <source>
        <dbReference type="Proteomes" id="UP000023435"/>
    </source>
</evidence>
<dbReference type="OrthoDB" id="6051959at2"/>
<name>A0A108UCS8_9GAMM</name>
<evidence type="ECO:0000313" key="2">
    <source>
        <dbReference type="EMBL" id="KWS06796.1"/>
    </source>
</evidence>